<evidence type="ECO:0000256" key="1">
    <source>
        <dbReference type="SAM" id="Phobius"/>
    </source>
</evidence>
<keyword evidence="1" id="KW-0472">Membrane</keyword>
<feature type="transmembrane region" description="Helical" evidence="1">
    <location>
        <begin position="6"/>
        <end position="21"/>
    </location>
</feature>
<comment type="caution">
    <text evidence="2">The sequence shown here is derived from an EMBL/GenBank/DDBJ whole genome shotgun (WGS) entry which is preliminary data.</text>
</comment>
<keyword evidence="1" id="KW-0812">Transmembrane</keyword>
<evidence type="ECO:0000313" key="3">
    <source>
        <dbReference type="Proteomes" id="UP000568839"/>
    </source>
</evidence>
<reference evidence="2 3" key="1">
    <citation type="submission" date="2020-08" db="EMBL/GenBank/DDBJ databases">
        <title>Genomic Encyclopedia of Type Strains, Phase IV (KMG-IV): sequencing the most valuable type-strain genomes for metagenomic binning, comparative biology and taxonomic classification.</title>
        <authorList>
            <person name="Goeker M."/>
        </authorList>
    </citation>
    <scope>NUCLEOTIDE SEQUENCE [LARGE SCALE GENOMIC DNA]</scope>
    <source>
        <strain evidence="2 3">DSM 21769</strain>
    </source>
</reference>
<name>A0A841PZW0_9BACL</name>
<organism evidence="2 3">
    <name type="scientific">Geomicrobium halophilum</name>
    <dbReference type="NCBI Taxonomy" id="549000"/>
    <lineage>
        <taxon>Bacteria</taxon>
        <taxon>Bacillati</taxon>
        <taxon>Bacillota</taxon>
        <taxon>Bacilli</taxon>
        <taxon>Bacillales</taxon>
        <taxon>Geomicrobium</taxon>
    </lineage>
</organism>
<evidence type="ECO:0000313" key="2">
    <source>
        <dbReference type="EMBL" id="MBB6450663.1"/>
    </source>
</evidence>
<sequence>MTVFEALLLCATVSTLVYFIGRDKDSGTK</sequence>
<proteinExistence type="predicted"/>
<dbReference type="AlphaFoldDB" id="A0A841PZW0"/>
<gene>
    <name evidence="2" type="ORF">HNR44_002653</name>
</gene>
<dbReference type="Proteomes" id="UP000568839">
    <property type="component" value="Unassembled WGS sequence"/>
</dbReference>
<keyword evidence="3" id="KW-1185">Reference proteome</keyword>
<dbReference type="EMBL" id="JACHHJ010000004">
    <property type="protein sequence ID" value="MBB6450663.1"/>
    <property type="molecule type" value="Genomic_DNA"/>
</dbReference>
<accession>A0A841PZW0</accession>
<keyword evidence="1" id="KW-1133">Transmembrane helix</keyword>
<protein>
    <submittedName>
        <fullName evidence="2">Uncharacterized protein</fullName>
    </submittedName>
</protein>